<dbReference type="NCBIfam" id="TIGR01382">
    <property type="entry name" value="PfpI"/>
    <property type="match status" value="1"/>
</dbReference>
<dbReference type="InterPro" id="IPR002818">
    <property type="entry name" value="DJ-1/PfpI"/>
</dbReference>
<dbReference type="InterPro" id="IPR029062">
    <property type="entry name" value="Class_I_gatase-like"/>
</dbReference>
<dbReference type="Gene3D" id="3.40.50.880">
    <property type="match status" value="1"/>
</dbReference>
<dbReference type="PANTHER" id="PTHR42733">
    <property type="entry name" value="DJ-1 PROTEIN"/>
    <property type="match status" value="1"/>
</dbReference>
<protein>
    <submittedName>
        <fullName evidence="3">General stress protein</fullName>
    </submittedName>
</protein>
<evidence type="ECO:0000313" key="3">
    <source>
        <dbReference type="EMBL" id="CBH74350.1"/>
    </source>
</evidence>
<dbReference type="Pfam" id="PF01965">
    <property type="entry name" value="DJ-1_PfpI"/>
    <property type="match status" value="1"/>
</dbReference>
<evidence type="ECO:0000259" key="2">
    <source>
        <dbReference type="Pfam" id="PF01965"/>
    </source>
</evidence>
<evidence type="ECO:0000256" key="1">
    <source>
        <dbReference type="ARBA" id="ARBA00008542"/>
    </source>
</evidence>
<accession>E6PD15</accession>
<comment type="caution">
    <text evidence="3">The sequence shown here is derived from an EMBL/GenBank/DDBJ whole genome shotgun (WGS) entry which is preliminary data.</text>
</comment>
<name>E6PD15_9ZZZZ</name>
<comment type="similarity">
    <text evidence="1">Belongs to the peptidase C56 family.</text>
</comment>
<proteinExistence type="inferred from homology"/>
<dbReference type="AlphaFoldDB" id="E6PD15"/>
<dbReference type="EMBL" id="CABL01000001">
    <property type="protein sequence ID" value="CBH74350.1"/>
    <property type="molecule type" value="Genomic_DNA"/>
</dbReference>
<dbReference type="SUPFAM" id="SSF52317">
    <property type="entry name" value="Class I glutamine amidotransferase-like"/>
    <property type="match status" value="1"/>
</dbReference>
<feature type="domain" description="DJ-1/PfpI" evidence="2">
    <location>
        <begin position="7"/>
        <end position="176"/>
    </location>
</feature>
<dbReference type="PROSITE" id="PS51276">
    <property type="entry name" value="PEPTIDASE_C56_PFPI"/>
    <property type="match status" value="1"/>
</dbReference>
<gene>
    <name evidence="3" type="primary">yraA</name>
    <name evidence="3" type="ORF">CARN1_2237</name>
</gene>
<organism evidence="3">
    <name type="scientific">mine drainage metagenome</name>
    <dbReference type="NCBI Taxonomy" id="410659"/>
    <lineage>
        <taxon>unclassified sequences</taxon>
        <taxon>metagenomes</taxon>
        <taxon>ecological metagenomes</taxon>
    </lineage>
</organism>
<dbReference type="InterPro" id="IPR006286">
    <property type="entry name" value="C56_PfpI-like"/>
</dbReference>
<reference evidence="3" key="1">
    <citation type="submission" date="2009-10" db="EMBL/GenBank/DDBJ databases">
        <title>Diversity of trophic interactions inside an arsenic-rich microbial ecosystem.</title>
        <authorList>
            <person name="Bertin P.N."/>
            <person name="Heinrich-Salmeron A."/>
            <person name="Pelletier E."/>
            <person name="Goulhen-Chollet F."/>
            <person name="Arsene-Ploetze F."/>
            <person name="Gallien S."/>
            <person name="Calteau A."/>
            <person name="Vallenet D."/>
            <person name="Casiot C."/>
            <person name="Chane-Woon-Ming B."/>
            <person name="Giloteaux L."/>
            <person name="Barakat M."/>
            <person name="Bonnefoy V."/>
            <person name="Bruneel O."/>
            <person name="Chandler M."/>
            <person name="Cleiss J."/>
            <person name="Duran R."/>
            <person name="Elbaz-Poulichet F."/>
            <person name="Fonknechten N."/>
            <person name="Lauga B."/>
            <person name="Mornico D."/>
            <person name="Ortet P."/>
            <person name="Schaeffer C."/>
            <person name="Siguier P."/>
            <person name="Alexander Thil Smith A."/>
            <person name="Van Dorsselaer A."/>
            <person name="Weissenbach J."/>
            <person name="Medigue C."/>
            <person name="Le Paslier D."/>
        </authorList>
    </citation>
    <scope>NUCLEOTIDE SEQUENCE</scope>
</reference>
<dbReference type="CDD" id="cd03134">
    <property type="entry name" value="GATase1_PfpI_like"/>
    <property type="match status" value="1"/>
</dbReference>
<sequence length="185" mass="19943">MQGVQGKRIAALVGDGFEEMDLTEPRRALEEAGAIVTIVGIDERSRARIRGKRGLDDGILVKAEELVADCTAEDFDALLVPGGLSPDRIRSDAEVQRFVREFDAAKKPIFSIGHGAQVLISAQLLRGRQLTGAHSIADDIRNAGGLYRDQPTAQDSNIISTRGGEDLPQFSRAMMEKLALSSATV</sequence>